<comment type="caution">
    <text evidence="1">The sequence shown here is derived from an EMBL/GenBank/DDBJ whole genome shotgun (WGS) entry which is preliminary data.</text>
</comment>
<dbReference type="AlphaFoldDB" id="A0A109MYD1"/>
<dbReference type="Proteomes" id="UP000064189">
    <property type="component" value="Unassembled WGS sequence"/>
</dbReference>
<keyword evidence="2" id="KW-1185">Reference proteome</keyword>
<dbReference type="EMBL" id="LNNH01000019">
    <property type="protein sequence ID" value="KWW20056.1"/>
    <property type="molecule type" value="Genomic_DNA"/>
</dbReference>
<protein>
    <submittedName>
        <fullName evidence="1">Uncharacterized protein</fullName>
    </submittedName>
</protein>
<evidence type="ECO:0000313" key="2">
    <source>
        <dbReference type="Proteomes" id="UP000064189"/>
    </source>
</evidence>
<gene>
    <name evidence="1" type="ORF">AS888_06460</name>
</gene>
<organism evidence="1 2">
    <name type="scientific">Peribacillus simplex</name>
    <dbReference type="NCBI Taxonomy" id="1478"/>
    <lineage>
        <taxon>Bacteria</taxon>
        <taxon>Bacillati</taxon>
        <taxon>Bacillota</taxon>
        <taxon>Bacilli</taxon>
        <taxon>Bacillales</taxon>
        <taxon>Bacillaceae</taxon>
        <taxon>Peribacillus</taxon>
    </lineage>
</organism>
<reference evidence="1 2" key="1">
    <citation type="submission" date="2015-11" db="EMBL/GenBank/DDBJ databases">
        <title>Genome Sequence of Bacillus simplex strain VanAntwerpen2.</title>
        <authorList>
            <person name="Couger M.B."/>
        </authorList>
    </citation>
    <scope>NUCLEOTIDE SEQUENCE [LARGE SCALE GENOMIC DNA]</scope>
    <source>
        <strain evidence="1 2">VanAntwerpen02</strain>
    </source>
</reference>
<name>A0A109MYD1_9BACI</name>
<accession>A0A109MYD1</accession>
<sequence>MDLLVNGNIKLVFTQGGMKRVREPPLDKRAPAVQWNDQSPIQDNQNSFFVYIRGGKQRKNYNQG</sequence>
<dbReference type="RefSeq" id="WP_061142245.1">
    <property type="nucleotide sequence ID" value="NZ_LNNH01000019.1"/>
</dbReference>
<evidence type="ECO:0000313" key="1">
    <source>
        <dbReference type="EMBL" id="KWW20056.1"/>
    </source>
</evidence>
<proteinExistence type="predicted"/>